<accession>A0AAU8LYD9</accession>
<evidence type="ECO:0000313" key="1">
    <source>
        <dbReference type="EMBL" id="XCN73900.1"/>
    </source>
</evidence>
<dbReference type="InterPro" id="IPR016919">
    <property type="entry name" value="UCP029416_PTP"/>
</dbReference>
<proteinExistence type="predicted"/>
<reference evidence="1" key="2">
    <citation type="submission" date="2024-06" db="EMBL/GenBank/DDBJ databases">
        <authorList>
            <person name="Plum-Jensen L.E."/>
            <person name="Schramm A."/>
            <person name="Marshall I.P.G."/>
        </authorList>
    </citation>
    <scope>NUCLEOTIDE SEQUENCE</scope>
    <source>
        <strain evidence="1">Rat1</strain>
    </source>
</reference>
<dbReference type="EMBL" id="CP159373">
    <property type="protein sequence ID" value="XCN73900.1"/>
    <property type="molecule type" value="Genomic_DNA"/>
</dbReference>
<dbReference type="Gene3D" id="3.40.50.2300">
    <property type="match status" value="1"/>
</dbReference>
<reference evidence="1" key="1">
    <citation type="journal article" date="2024" name="Syst. Appl. Microbiol.">
        <title>First single-strain enrichments of Electrothrix cable bacteria, description of E. aestuarii sp. nov. and E. rattekaaiensis sp. nov., and proposal of a cable bacteria taxonomy following the rules of the SeqCode.</title>
        <authorList>
            <person name="Plum-Jensen L.E."/>
            <person name="Schramm A."/>
            <person name="Marshall I.P.G."/>
        </authorList>
    </citation>
    <scope>NUCLEOTIDE SEQUENCE</scope>
    <source>
        <strain evidence="1">Rat1</strain>
    </source>
</reference>
<gene>
    <name evidence="1" type="ORF">Q3M24_03850</name>
</gene>
<sequence length="118" mass="13199">MNLLFVCSKNKLRSPTGEEVFSGYEGILAIGCGTNADAATPLSGDLVEWADIIFAMEKKHQSKIRKKFSKLAKDKKIVCLDIADNYDRMDPVLIRLLKKKVANHFTLPKKNDKPSCTL</sequence>
<dbReference type="InterPro" id="IPR036196">
    <property type="entry name" value="Ptyr_pPase_sf"/>
</dbReference>
<name>A0AAU8LYD9_9BACT</name>
<protein>
    <submittedName>
        <fullName evidence="1">Phosphotyrosine protein phosphatase</fullName>
    </submittedName>
</protein>
<dbReference type="SUPFAM" id="SSF52788">
    <property type="entry name" value="Phosphotyrosine protein phosphatases I"/>
    <property type="match status" value="1"/>
</dbReference>
<dbReference type="PIRSF" id="PIRSF029416">
    <property type="entry name" value="UCP029416_PTP"/>
    <property type="match status" value="1"/>
</dbReference>
<dbReference type="KEGG" id="eaj:Q3M24_03850"/>
<organism evidence="1">
    <name type="scientific">Candidatus Electrothrix aestuarii</name>
    <dbReference type="NCBI Taxonomy" id="3062594"/>
    <lineage>
        <taxon>Bacteria</taxon>
        <taxon>Pseudomonadati</taxon>
        <taxon>Thermodesulfobacteriota</taxon>
        <taxon>Desulfobulbia</taxon>
        <taxon>Desulfobulbales</taxon>
        <taxon>Desulfobulbaceae</taxon>
        <taxon>Candidatus Electrothrix</taxon>
    </lineage>
</organism>
<dbReference type="AlphaFoldDB" id="A0AAU8LYD9"/>